<proteinExistence type="predicted"/>
<protein>
    <submittedName>
        <fullName evidence="1">Uncharacterized protein</fullName>
    </submittedName>
</protein>
<gene>
    <name evidence="1" type="ORF">EVAR_65735_1</name>
</gene>
<dbReference type="STRING" id="151549.A0A4C1ZSE7"/>
<accession>A0A4C1ZSE7</accession>
<reference evidence="1 2" key="1">
    <citation type="journal article" date="2019" name="Commun. Biol.">
        <title>The bagworm genome reveals a unique fibroin gene that provides high tensile strength.</title>
        <authorList>
            <person name="Kono N."/>
            <person name="Nakamura H."/>
            <person name="Ohtoshi R."/>
            <person name="Tomita M."/>
            <person name="Numata K."/>
            <person name="Arakawa K."/>
        </authorList>
    </citation>
    <scope>NUCLEOTIDE SEQUENCE [LARGE SCALE GENOMIC DNA]</scope>
</reference>
<keyword evidence="2" id="KW-1185">Reference proteome</keyword>
<name>A0A4C1ZSE7_EUMVA</name>
<evidence type="ECO:0000313" key="1">
    <source>
        <dbReference type="EMBL" id="GBP89673.1"/>
    </source>
</evidence>
<organism evidence="1 2">
    <name type="scientific">Eumeta variegata</name>
    <name type="common">Bagworm moth</name>
    <name type="synonym">Eumeta japonica</name>
    <dbReference type="NCBI Taxonomy" id="151549"/>
    <lineage>
        <taxon>Eukaryota</taxon>
        <taxon>Metazoa</taxon>
        <taxon>Ecdysozoa</taxon>
        <taxon>Arthropoda</taxon>
        <taxon>Hexapoda</taxon>
        <taxon>Insecta</taxon>
        <taxon>Pterygota</taxon>
        <taxon>Neoptera</taxon>
        <taxon>Endopterygota</taxon>
        <taxon>Lepidoptera</taxon>
        <taxon>Glossata</taxon>
        <taxon>Ditrysia</taxon>
        <taxon>Tineoidea</taxon>
        <taxon>Psychidae</taxon>
        <taxon>Oiketicinae</taxon>
        <taxon>Eumeta</taxon>
    </lineage>
</organism>
<sequence>MSPKGRIRPDPRSGAHIGIRCRYATFTRRGKKSSDIVRAAGWAGPRLLSEISSKNVSATGTLNEFFYQQCTWALDSNVERQLFIEITSEQDKSCGSWNITVHEWSSPGGTGPAVVAGELLYTFCARNKHHTYTLPWRLNTVVIRYRGVRARLAECLFLRRGPSSKQEVSVVTTTHQRND</sequence>
<dbReference type="OrthoDB" id="10063988at2759"/>
<dbReference type="EMBL" id="BGZK01002018">
    <property type="protein sequence ID" value="GBP89673.1"/>
    <property type="molecule type" value="Genomic_DNA"/>
</dbReference>
<comment type="caution">
    <text evidence="1">The sequence shown here is derived from an EMBL/GenBank/DDBJ whole genome shotgun (WGS) entry which is preliminary data.</text>
</comment>
<dbReference type="Proteomes" id="UP000299102">
    <property type="component" value="Unassembled WGS sequence"/>
</dbReference>
<dbReference type="AlphaFoldDB" id="A0A4C1ZSE7"/>
<evidence type="ECO:0000313" key="2">
    <source>
        <dbReference type="Proteomes" id="UP000299102"/>
    </source>
</evidence>